<organism evidence="2 3">
    <name type="scientific">Endozoicomonas euniceicola</name>
    <dbReference type="NCBI Taxonomy" id="1234143"/>
    <lineage>
        <taxon>Bacteria</taxon>
        <taxon>Pseudomonadati</taxon>
        <taxon>Pseudomonadota</taxon>
        <taxon>Gammaproteobacteria</taxon>
        <taxon>Oceanospirillales</taxon>
        <taxon>Endozoicomonadaceae</taxon>
        <taxon>Endozoicomonas</taxon>
    </lineage>
</organism>
<reference evidence="2" key="1">
    <citation type="submission" date="2022-10" db="EMBL/GenBank/DDBJ databases">
        <title>Completed Genome Sequence of two octocoral isolated bacterium, Endozoicomonas euniceicola EF212T and Endozoicomonas gorgoniicola PS125T.</title>
        <authorList>
            <person name="Chiou Y.-J."/>
            <person name="Chen Y.-H."/>
        </authorList>
    </citation>
    <scope>NUCLEOTIDE SEQUENCE</scope>
    <source>
        <strain evidence="2">EF212</strain>
    </source>
</reference>
<evidence type="ECO:0000313" key="3">
    <source>
        <dbReference type="Proteomes" id="UP001163255"/>
    </source>
</evidence>
<sequence>MSIFDAWASELGNEAVYQWLKTPLDGDNESSLPFALFTENAHAIWWFIKRAIPEEDLTPDNNKLKTLALMAIRACNDNSGIIERLLNSAFSINSSHVLGEALLNMITVDGFYSMISLNYRNLIKTALENKNYRLVNRLLELIKPEDIPDHIESILSNLVAQPAIWEDFSADLYSEHPLSEPGRLLTWLQNNQLQNPVAFQEALAQARQARHSNREAIGWLTSIGIVEITPEPEPEAEPEQQPQLQLQQPQLQLQQPQLRQLQLQQPQPQLQLPQPHSGNILPSDRTRLQSQTGGFFPFILALIGSLSCSRKGP</sequence>
<evidence type="ECO:0000313" key="2">
    <source>
        <dbReference type="EMBL" id="UYM15349.1"/>
    </source>
</evidence>
<dbReference type="RefSeq" id="WP_262597306.1">
    <property type="nucleotide sequence ID" value="NZ_CP103300.1"/>
</dbReference>
<evidence type="ECO:0000256" key="1">
    <source>
        <dbReference type="SAM" id="MobiDB-lite"/>
    </source>
</evidence>
<feature type="compositionally biased region" description="Low complexity" evidence="1">
    <location>
        <begin position="260"/>
        <end position="275"/>
    </location>
</feature>
<gene>
    <name evidence="2" type="ORF">NX720_21230</name>
</gene>
<dbReference type="EMBL" id="CP103300">
    <property type="protein sequence ID" value="UYM15349.1"/>
    <property type="molecule type" value="Genomic_DNA"/>
</dbReference>
<name>A0ABY6GTR4_9GAMM</name>
<proteinExistence type="predicted"/>
<accession>A0ABY6GTR4</accession>
<feature type="region of interest" description="Disordered" evidence="1">
    <location>
        <begin position="260"/>
        <end position="287"/>
    </location>
</feature>
<keyword evidence="3" id="KW-1185">Reference proteome</keyword>
<dbReference type="Proteomes" id="UP001163255">
    <property type="component" value="Chromosome"/>
</dbReference>
<protein>
    <submittedName>
        <fullName evidence="2">Uncharacterized protein</fullName>
    </submittedName>
</protein>